<feature type="transmembrane region" description="Helical" evidence="7">
    <location>
        <begin position="228"/>
        <end position="247"/>
    </location>
</feature>
<dbReference type="Gene3D" id="1.20.1250.20">
    <property type="entry name" value="MFS general substrate transporter like domains"/>
    <property type="match status" value="1"/>
</dbReference>
<dbReference type="GO" id="GO:0005886">
    <property type="term" value="C:plasma membrane"/>
    <property type="evidence" value="ECO:0007669"/>
    <property type="project" value="UniProtKB-SubCell"/>
</dbReference>
<sequence length="409" mass="41421">MGCVACTARSRWYAWSVPGGRGGLWPLLLGFGLGSFAWNVCAPFLPLRIQELGVADLGQVARQAGFLVGVSGMLNATLAPAWSWVGGRYGYRQQVLRAHLGTALGWSLYGLARTPLQLGGAAVALGGLSGNYPHYVALVAARAGPGAMGRAVGDLQAASQVGNTLGPLVGGLIASQAGVQMTFFFTAGISLVAAALAAALVPADTGRAGQRSEGESMGAAWRRPEQRWLMALLMLGDTAIIGLRPLVPVVLSARIQDPSTLAAATGVTTTLATAGTIVAAVVVGRISRGVAPGRVLAMTLAVAAVCVALVPFAPSVPVLIALWALAGLAGGATTPAVFAWLSQVAPRGAGGYALLASTSMATYALGPIVMGQASATSLDLPFYLSAGAALAAAVLALGIRLRPPRLPQR</sequence>
<dbReference type="EMBL" id="CADCTC010000163">
    <property type="protein sequence ID" value="CAA9264503.1"/>
    <property type="molecule type" value="Genomic_DNA"/>
</dbReference>
<dbReference type="InterPro" id="IPR011701">
    <property type="entry name" value="MFS"/>
</dbReference>
<dbReference type="PANTHER" id="PTHR43414">
    <property type="entry name" value="MULTIDRUG RESISTANCE PROTEIN MDTG"/>
    <property type="match status" value="1"/>
</dbReference>
<dbReference type="PANTHER" id="PTHR43414:SF6">
    <property type="entry name" value="MULTIDRUG RESISTANCE PROTEIN MDTG"/>
    <property type="match status" value="1"/>
</dbReference>
<feature type="domain" description="Major facilitator superfamily (MFS) profile" evidence="8">
    <location>
        <begin position="23"/>
        <end position="404"/>
    </location>
</feature>
<feature type="transmembrane region" description="Helical" evidence="7">
    <location>
        <begin position="295"/>
        <end position="314"/>
    </location>
</feature>
<keyword evidence="3" id="KW-1003">Cell membrane</keyword>
<evidence type="ECO:0000313" key="9">
    <source>
        <dbReference type="EMBL" id="CAA9264503.1"/>
    </source>
</evidence>
<feature type="transmembrane region" description="Helical" evidence="7">
    <location>
        <begin position="259"/>
        <end position="283"/>
    </location>
</feature>
<evidence type="ECO:0000256" key="6">
    <source>
        <dbReference type="ARBA" id="ARBA00023136"/>
    </source>
</evidence>
<organism evidence="9">
    <name type="scientific">uncultured Chloroflexota bacterium</name>
    <dbReference type="NCBI Taxonomy" id="166587"/>
    <lineage>
        <taxon>Bacteria</taxon>
        <taxon>Bacillati</taxon>
        <taxon>Chloroflexota</taxon>
        <taxon>environmental samples</taxon>
    </lineage>
</organism>
<evidence type="ECO:0000256" key="7">
    <source>
        <dbReference type="SAM" id="Phobius"/>
    </source>
</evidence>
<name>A0A6J4IYR5_9CHLR</name>
<feature type="transmembrane region" description="Helical" evidence="7">
    <location>
        <begin position="181"/>
        <end position="201"/>
    </location>
</feature>
<feature type="transmembrane region" description="Helical" evidence="7">
    <location>
        <begin position="382"/>
        <end position="401"/>
    </location>
</feature>
<feature type="transmembrane region" description="Helical" evidence="7">
    <location>
        <begin position="352"/>
        <end position="370"/>
    </location>
</feature>
<proteinExistence type="predicted"/>
<keyword evidence="5 7" id="KW-1133">Transmembrane helix</keyword>
<dbReference type="PROSITE" id="PS50850">
    <property type="entry name" value="MFS"/>
    <property type="match status" value="1"/>
</dbReference>
<dbReference type="GO" id="GO:0022857">
    <property type="term" value="F:transmembrane transporter activity"/>
    <property type="evidence" value="ECO:0007669"/>
    <property type="project" value="InterPro"/>
</dbReference>
<evidence type="ECO:0000256" key="4">
    <source>
        <dbReference type="ARBA" id="ARBA00022692"/>
    </source>
</evidence>
<comment type="subcellular location">
    <subcellularLocation>
        <location evidence="1">Cell membrane</location>
        <topology evidence="1">Multi-pass membrane protein</topology>
    </subcellularLocation>
</comment>
<evidence type="ECO:0000256" key="1">
    <source>
        <dbReference type="ARBA" id="ARBA00004651"/>
    </source>
</evidence>
<dbReference type="InterPro" id="IPR020846">
    <property type="entry name" value="MFS_dom"/>
</dbReference>
<feature type="transmembrane region" description="Helical" evidence="7">
    <location>
        <begin position="66"/>
        <end position="85"/>
    </location>
</feature>
<dbReference type="SUPFAM" id="SSF103473">
    <property type="entry name" value="MFS general substrate transporter"/>
    <property type="match status" value="1"/>
</dbReference>
<feature type="transmembrane region" description="Helical" evidence="7">
    <location>
        <begin position="320"/>
        <end position="340"/>
    </location>
</feature>
<accession>A0A6J4IYR5</accession>
<evidence type="ECO:0000256" key="5">
    <source>
        <dbReference type="ARBA" id="ARBA00022989"/>
    </source>
</evidence>
<keyword evidence="4 7" id="KW-0812">Transmembrane</keyword>
<reference evidence="9" key="1">
    <citation type="submission" date="2020-02" db="EMBL/GenBank/DDBJ databases">
        <authorList>
            <person name="Meier V. D."/>
        </authorList>
    </citation>
    <scope>NUCLEOTIDE SEQUENCE</scope>
    <source>
        <strain evidence="9">AVDCRST_MAG77</strain>
    </source>
</reference>
<evidence type="ECO:0000259" key="8">
    <source>
        <dbReference type="PROSITE" id="PS50850"/>
    </source>
</evidence>
<dbReference type="AlphaFoldDB" id="A0A6J4IYR5"/>
<gene>
    <name evidence="9" type="ORF">AVDCRST_MAG77-2846</name>
</gene>
<evidence type="ECO:0000256" key="3">
    <source>
        <dbReference type="ARBA" id="ARBA00022475"/>
    </source>
</evidence>
<protein>
    <recommendedName>
        <fullName evidence="8">Major facilitator superfamily (MFS) profile domain-containing protein</fullName>
    </recommendedName>
</protein>
<keyword evidence="2" id="KW-0813">Transport</keyword>
<keyword evidence="6 7" id="KW-0472">Membrane</keyword>
<evidence type="ECO:0000256" key="2">
    <source>
        <dbReference type="ARBA" id="ARBA00022448"/>
    </source>
</evidence>
<dbReference type="Pfam" id="PF07690">
    <property type="entry name" value="MFS_1"/>
    <property type="match status" value="2"/>
</dbReference>
<dbReference type="InterPro" id="IPR036259">
    <property type="entry name" value="MFS_trans_sf"/>
</dbReference>